<keyword evidence="1" id="KW-0732">Signal</keyword>
<name>Q2SNI7_HAHCH</name>
<keyword evidence="3" id="KW-1185">Reference proteome</keyword>
<dbReference type="RefSeq" id="WP_011394862.1">
    <property type="nucleotide sequence ID" value="NC_007645.1"/>
</dbReference>
<dbReference type="GO" id="GO:0016020">
    <property type="term" value="C:membrane"/>
    <property type="evidence" value="ECO:0007669"/>
    <property type="project" value="InterPro"/>
</dbReference>
<dbReference type="EMBL" id="CP000155">
    <property type="protein sequence ID" value="ABC27787.1"/>
    <property type="molecule type" value="Genomic_DNA"/>
</dbReference>
<dbReference type="KEGG" id="hch:HCH_00895"/>
<dbReference type="SUPFAM" id="SSF51126">
    <property type="entry name" value="Pectin lyase-like"/>
    <property type="match status" value="1"/>
</dbReference>
<dbReference type="InterPro" id="IPR011050">
    <property type="entry name" value="Pectin_lyase_fold/virulence"/>
</dbReference>
<dbReference type="InterPro" id="IPR015919">
    <property type="entry name" value="Cadherin-like_sf"/>
</dbReference>
<reference evidence="2 3" key="1">
    <citation type="journal article" date="2005" name="Nucleic Acids Res.">
        <title>Genomic blueprint of Hahella chejuensis, a marine microbe producing an algicidal agent.</title>
        <authorList>
            <person name="Jeong H."/>
            <person name="Yim J.H."/>
            <person name="Lee C."/>
            <person name="Choi S.-H."/>
            <person name="Park Y.K."/>
            <person name="Yoon S.H."/>
            <person name="Hur C.-G."/>
            <person name="Kang H.-Y."/>
            <person name="Kim D."/>
            <person name="Lee H.H."/>
            <person name="Park K.H."/>
            <person name="Park S.-H."/>
            <person name="Park H.-S."/>
            <person name="Lee H.K."/>
            <person name="Oh T.K."/>
            <person name="Kim J.F."/>
        </authorList>
    </citation>
    <scope>NUCLEOTIDE SEQUENCE [LARGE SCALE GENOMIC DNA]</scope>
    <source>
        <strain evidence="2 3">KCTC 2396</strain>
    </source>
</reference>
<dbReference type="Gene3D" id="2.160.20.10">
    <property type="entry name" value="Single-stranded right-handed beta-helix, Pectin lyase-like"/>
    <property type="match status" value="1"/>
</dbReference>
<dbReference type="HOGENOM" id="CLU_448172_0_0_6"/>
<dbReference type="Gene3D" id="2.60.40.10">
    <property type="entry name" value="Immunoglobulins"/>
    <property type="match status" value="1"/>
</dbReference>
<protein>
    <submittedName>
        <fullName evidence="2">Uncharacterized protein</fullName>
    </submittedName>
</protein>
<evidence type="ECO:0000313" key="3">
    <source>
        <dbReference type="Proteomes" id="UP000000238"/>
    </source>
</evidence>
<evidence type="ECO:0000313" key="2">
    <source>
        <dbReference type="EMBL" id="ABC27787.1"/>
    </source>
</evidence>
<dbReference type="Proteomes" id="UP000000238">
    <property type="component" value="Chromosome"/>
</dbReference>
<gene>
    <name evidence="2" type="ordered locus">HCH_00895</name>
</gene>
<dbReference type="AlphaFoldDB" id="Q2SNI7"/>
<feature type="signal peptide" evidence="1">
    <location>
        <begin position="1"/>
        <end position="35"/>
    </location>
</feature>
<sequence length="609" mass="65820">MLKKQTTHIFQSKLARNLALLAPLGLIASAGSASAEDFSLALNVLVKNNSDSSIYAQPPKFSSITPIGSQSTDATGVVIEGPATLSGSNWWHVDFDSGVDGWISESSLTATSSPQGKPANIYSMVSLTPEIVSWPLTKAYPGVEYNIRLGVIGGKFPYTFGLTQAPSGMSIHPKTGEISWKPSASLEGQSYQVKVDVYDSLQQMTSQEYTLQVTSTGFHFVSPYGSDESGDGTINSPWKTISHGVDQGTTDDILYVRGGDYYELINFSANKTNKVLAFPSETPVVDVNYAGVMDTKGEFGVIDGLEIKNCARWCFYVSGAETDWIFRRNHMHHLYDTSTSGNPSFIFFNDGGRYNTARFVIQNNTFHDLFDRGSGIHGDNTSNHHGSSMVMYDVRESLVEDNVAYNIDGNGYHDKDNSFKNTFRGNLAYNVSQAGLSISNQYYSFGVDILNNKLTGKFVGLRVGHQNVGVIGNILAHHNTVYGGMEHKNGTTPVGGANSIQIRDNIIDSIGSSRPAVFCCNTGDGGAWASEISERDYNLYSTSSSIIAGMWGSNRFTMSTWNSFGQDVNSIVGSPMLTGPAFRDYTPLPNSPVCGAGSDGSDIGAVPCN</sequence>
<organism evidence="2 3">
    <name type="scientific">Hahella chejuensis (strain KCTC 2396)</name>
    <dbReference type="NCBI Taxonomy" id="349521"/>
    <lineage>
        <taxon>Bacteria</taxon>
        <taxon>Pseudomonadati</taxon>
        <taxon>Pseudomonadota</taxon>
        <taxon>Gammaproteobacteria</taxon>
        <taxon>Oceanospirillales</taxon>
        <taxon>Hahellaceae</taxon>
        <taxon>Hahella</taxon>
    </lineage>
</organism>
<dbReference type="GO" id="GO:0005509">
    <property type="term" value="F:calcium ion binding"/>
    <property type="evidence" value="ECO:0007669"/>
    <property type="project" value="InterPro"/>
</dbReference>
<dbReference type="Pfam" id="PF05345">
    <property type="entry name" value="He_PIG"/>
    <property type="match status" value="1"/>
</dbReference>
<dbReference type="OrthoDB" id="6113780at2"/>
<proteinExistence type="predicted"/>
<evidence type="ECO:0000256" key="1">
    <source>
        <dbReference type="SAM" id="SignalP"/>
    </source>
</evidence>
<dbReference type="InterPro" id="IPR013783">
    <property type="entry name" value="Ig-like_fold"/>
</dbReference>
<dbReference type="InterPro" id="IPR012334">
    <property type="entry name" value="Pectin_lyas_fold"/>
</dbReference>
<feature type="chain" id="PRO_5004215687" evidence="1">
    <location>
        <begin position="36"/>
        <end position="609"/>
    </location>
</feature>
<dbReference type="SUPFAM" id="SSF49313">
    <property type="entry name" value="Cadherin-like"/>
    <property type="match status" value="1"/>
</dbReference>
<accession>Q2SNI7</accession>